<evidence type="ECO:0000313" key="2">
    <source>
        <dbReference type="EMBL" id="KKQ22366.1"/>
    </source>
</evidence>
<evidence type="ECO:0000259" key="1">
    <source>
        <dbReference type="PROSITE" id="PS50879"/>
    </source>
</evidence>
<dbReference type="PANTHER" id="PTHR46387">
    <property type="entry name" value="POLYNUCLEOTIDYL TRANSFERASE, RIBONUCLEASE H-LIKE SUPERFAMILY PROTEIN"/>
    <property type="match status" value="1"/>
</dbReference>
<dbReference type="InterPro" id="IPR012337">
    <property type="entry name" value="RNaseH-like_sf"/>
</dbReference>
<sequence length="144" mass="16265">MAAQKEKIIIYCDGGSRGNPGPAAIGIYIPQLRKGYSKFLGRTTNNEAEYQAAIFALKKIKHLIGGEKAEKSEVEIRSDSELLIKQLNGEYKIKEKTLVPFFIEIWNLKQDFGGMKFVALPREENMEADRLVNRELDGKIGLFD</sequence>
<dbReference type="CDD" id="cd09279">
    <property type="entry name" value="RNase_HI_like"/>
    <property type="match status" value="1"/>
</dbReference>
<name>A0A0G0J2E7_9BACT</name>
<dbReference type="SUPFAM" id="SSF53098">
    <property type="entry name" value="Ribonuclease H-like"/>
    <property type="match status" value="1"/>
</dbReference>
<dbReference type="AlphaFoldDB" id="A0A0G0J2E7"/>
<dbReference type="GO" id="GO:0003676">
    <property type="term" value="F:nucleic acid binding"/>
    <property type="evidence" value="ECO:0007669"/>
    <property type="project" value="InterPro"/>
</dbReference>
<dbReference type="EMBL" id="LBSR01000008">
    <property type="protein sequence ID" value="KKQ22366.1"/>
    <property type="molecule type" value="Genomic_DNA"/>
</dbReference>
<dbReference type="Proteomes" id="UP000034044">
    <property type="component" value="Unassembled WGS sequence"/>
</dbReference>
<organism evidence="2 3">
    <name type="scientific">Candidatus Wolfebacteria bacterium GW2011_GWC1_37_10</name>
    <dbReference type="NCBI Taxonomy" id="1619010"/>
    <lineage>
        <taxon>Bacteria</taxon>
        <taxon>Candidatus Wolfeibacteriota</taxon>
    </lineage>
</organism>
<dbReference type="PROSITE" id="PS50879">
    <property type="entry name" value="RNASE_H_1"/>
    <property type="match status" value="1"/>
</dbReference>
<dbReference type="GO" id="GO:0004523">
    <property type="term" value="F:RNA-DNA hybrid ribonuclease activity"/>
    <property type="evidence" value="ECO:0007669"/>
    <property type="project" value="InterPro"/>
</dbReference>
<evidence type="ECO:0000313" key="3">
    <source>
        <dbReference type="Proteomes" id="UP000034044"/>
    </source>
</evidence>
<feature type="domain" description="RNase H type-1" evidence="1">
    <location>
        <begin position="4"/>
        <end position="137"/>
    </location>
</feature>
<dbReference type="Pfam" id="PF00075">
    <property type="entry name" value="RNase_H"/>
    <property type="match status" value="1"/>
</dbReference>
<dbReference type="Gene3D" id="3.30.420.10">
    <property type="entry name" value="Ribonuclease H-like superfamily/Ribonuclease H"/>
    <property type="match status" value="1"/>
</dbReference>
<protein>
    <submittedName>
        <fullName evidence="2">Ribonuclease H</fullName>
    </submittedName>
</protein>
<comment type="caution">
    <text evidence="2">The sequence shown here is derived from an EMBL/GenBank/DDBJ whole genome shotgun (WGS) entry which is preliminary data.</text>
</comment>
<dbReference type="InterPro" id="IPR036397">
    <property type="entry name" value="RNaseH_sf"/>
</dbReference>
<reference evidence="2 3" key="1">
    <citation type="journal article" date="2015" name="Nature">
        <title>rRNA introns, odd ribosomes, and small enigmatic genomes across a large radiation of phyla.</title>
        <authorList>
            <person name="Brown C.T."/>
            <person name="Hug L.A."/>
            <person name="Thomas B.C."/>
            <person name="Sharon I."/>
            <person name="Castelle C.J."/>
            <person name="Singh A."/>
            <person name="Wilkins M.J."/>
            <person name="Williams K.H."/>
            <person name="Banfield J.F."/>
        </authorList>
    </citation>
    <scope>NUCLEOTIDE SEQUENCE [LARGE SCALE GENOMIC DNA]</scope>
</reference>
<dbReference type="PANTHER" id="PTHR46387:SF2">
    <property type="entry name" value="RIBONUCLEASE HI"/>
    <property type="match status" value="1"/>
</dbReference>
<dbReference type="InterPro" id="IPR002156">
    <property type="entry name" value="RNaseH_domain"/>
</dbReference>
<dbReference type="PATRIC" id="fig|1619010.3.peg.346"/>
<gene>
    <name evidence="2" type="ORF">US36_C0008G0038</name>
</gene>
<accession>A0A0G0J2E7</accession>
<proteinExistence type="predicted"/>